<keyword evidence="4" id="KW-0489">Methyltransferase</keyword>
<organism evidence="4 5">
    <name type="scientific">Sulfolobus acidocaldarius</name>
    <dbReference type="NCBI Taxonomy" id="2285"/>
    <lineage>
        <taxon>Archaea</taxon>
        <taxon>Thermoproteota</taxon>
        <taxon>Thermoprotei</taxon>
        <taxon>Sulfolobales</taxon>
        <taxon>Sulfolobaceae</taxon>
        <taxon>Sulfolobus</taxon>
    </lineage>
</organism>
<dbReference type="STRING" id="1435377.SUSAZ_11165"/>
<dbReference type="Gene3D" id="2.20.25.110">
    <property type="entry name" value="S-adenosyl-L-methionine-dependent methyltransferases"/>
    <property type="match status" value="1"/>
</dbReference>
<dbReference type="Proteomes" id="UP000060043">
    <property type="component" value="Chromosome"/>
</dbReference>
<dbReference type="Pfam" id="PF13649">
    <property type="entry name" value="Methyltransf_25"/>
    <property type="match status" value="1"/>
</dbReference>
<dbReference type="Gene3D" id="3.40.50.150">
    <property type="entry name" value="Vaccinia Virus protein VP39"/>
    <property type="match status" value="1"/>
</dbReference>
<dbReference type="Proteomes" id="UP000065473">
    <property type="component" value="Chromosome"/>
</dbReference>
<dbReference type="InterPro" id="IPR029063">
    <property type="entry name" value="SAM-dependent_MTases_sf"/>
</dbReference>
<gene>
    <name evidence="3" type="ORF">ATY89_06265</name>
    <name evidence="4" type="ORF">ATZ20_09290</name>
</gene>
<protein>
    <submittedName>
        <fullName evidence="4">SAM-dependent methyltransferase</fullName>
    </submittedName>
</protein>
<dbReference type="PANTHER" id="PTHR43861">
    <property type="entry name" value="TRANS-ACONITATE 2-METHYLTRANSFERASE-RELATED"/>
    <property type="match status" value="1"/>
</dbReference>
<evidence type="ECO:0000259" key="2">
    <source>
        <dbReference type="Pfam" id="PF13649"/>
    </source>
</evidence>
<evidence type="ECO:0000256" key="1">
    <source>
        <dbReference type="ARBA" id="ARBA00022679"/>
    </source>
</evidence>
<keyword evidence="1 4" id="KW-0808">Transferase</keyword>
<dbReference type="EMBL" id="CP013694">
    <property type="protein sequence ID" value="ALU29586.1"/>
    <property type="molecule type" value="Genomic_DNA"/>
</dbReference>
<dbReference type="GO" id="GO:0032259">
    <property type="term" value="P:methylation"/>
    <property type="evidence" value="ECO:0007669"/>
    <property type="project" value="UniProtKB-KW"/>
</dbReference>
<feature type="domain" description="Methyltransferase" evidence="2">
    <location>
        <begin position="46"/>
        <end position="138"/>
    </location>
</feature>
<dbReference type="OrthoDB" id="1018at2157"/>
<dbReference type="GeneID" id="14552880"/>
<dbReference type="InterPro" id="IPR041698">
    <property type="entry name" value="Methyltransf_25"/>
</dbReference>
<evidence type="ECO:0000313" key="3">
    <source>
        <dbReference type="EMBL" id="ALU29586.1"/>
    </source>
</evidence>
<dbReference type="GO" id="GO:0008168">
    <property type="term" value="F:methyltransferase activity"/>
    <property type="evidence" value="ECO:0007669"/>
    <property type="project" value="UniProtKB-KW"/>
</dbReference>
<dbReference type="PaxDb" id="1435377-SUSAZ_11165"/>
<sequence length="245" mass="28942">MEDYWIKIFESDLYINEMLKIWEEGEKWAKWIDEVVKKYKIDARNILDVPCGIGRVSYYLTKLNYNVSGIDISEKMINTAKERVKKGNFIKGDMRHLSTLIRDKFDIILNIFNSLGYYEEEDDLRILNEFRAVLKQGGLLIVNLENRDYAIYNKPEVVHSYVPPYVIIDKNDFDPFSSRLKVTRSYLKDGKEIERITFSQRLYSLHEIVRLLTKSGFEILEVLSGYSWKRFEVTDPQMAIIAKPI</sequence>
<evidence type="ECO:0000313" key="4">
    <source>
        <dbReference type="EMBL" id="ALU32317.1"/>
    </source>
</evidence>
<accession>A0A0U2NGD2</accession>
<dbReference type="AlphaFoldDB" id="A0A0U2NGD2"/>
<dbReference type="EMBL" id="CP013695">
    <property type="protein sequence ID" value="ALU32317.1"/>
    <property type="molecule type" value="Genomic_DNA"/>
</dbReference>
<reference evidence="5 6" key="1">
    <citation type="submission" date="2015-12" db="EMBL/GenBank/DDBJ databases">
        <title>A stable core within a dynamic pangenome in Sulfolobus acidocaldarius.</title>
        <authorList>
            <person name="Anderson R."/>
            <person name="Kouris A."/>
            <person name="Seward C."/>
            <person name="Campbell K."/>
            <person name="Whitaker R."/>
        </authorList>
    </citation>
    <scope>NUCLEOTIDE SEQUENCE [LARGE SCALE GENOMIC DNA]</scope>
    <source>
        <strain evidence="3 6">GG12-C01-09</strain>
        <strain evidence="4 5">NG05B_CO5_07</strain>
    </source>
</reference>
<dbReference type="CDD" id="cd02440">
    <property type="entry name" value="AdoMet_MTases"/>
    <property type="match status" value="1"/>
</dbReference>
<dbReference type="SUPFAM" id="SSF53335">
    <property type="entry name" value="S-adenosyl-L-methionine-dependent methyltransferases"/>
    <property type="match status" value="1"/>
</dbReference>
<evidence type="ECO:0000313" key="5">
    <source>
        <dbReference type="Proteomes" id="UP000060043"/>
    </source>
</evidence>
<dbReference type="OMA" id="VHHANPL"/>
<proteinExistence type="predicted"/>
<evidence type="ECO:0000313" key="6">
    <source>
        <dbReference type="Proteomes" id="UP000065473"/>
    </source>
</evidence>
<name>A0A0U2NGD2_9CREN</name>
<dbReference type="RefSeq" id="WP_011279151.1">
    <property type="nucleotide sequence ID" value="NZ_BHWZ01000006.1"/>
</dbReference>